<proteinExistence type="predicted"/>
<protein>
    <submittedName>
        <fullName evidence="1">Uncharacterized protein</fullName>
    </submittedName>
</protein>
<evidence type="ECO:0000313" key="2">
    <source>
        <dbReference type="Proteomes" id="UP000217895"/>
    </source>
</evidence>
<name>A0A1Z4JEB5_LEPBY</name>
<organism evidence="1 2">
    <name type="scientific">Leptolyngbya boryana NIES-2135</name>
    <dbReference type="NCBI Taxonomy" id="1973484"/>
    <lineage>
        <taxon>Bacteria</taxon>
        <taxon>Bacillati</taxon>
        <taxon>Cyanobacteriota</taxon>
        <taxon>Cyanophyceae</taxon>
        <taxon>Leptolyngbyales</taxon>
        <taxon>Leptolyngbyaceae</taxon>
        <taxon>Leptolyngbya group</taxon>
        <taxon>Leptolyngbya</taxon>
    </lineage>
</organism>
<dbReference type="EMBL" id="AP018203">
    <property type="protein sequence ID" value="BAY55112.1"/>
    <property type="molecule type" value="Genomic_DNA"/>
</dbReference>
<reference evidence="1 2" key="1">
    <citation type="submission" date="2017-06" db="EMBL/GenBank/DDBJ databases">
        <title>Genome sequencing of cyanobaciteial culture collection at National Institute for Environmental Studies (NIES).</title>
        <authorList>
            <person name="Hirose Y."/>
            <person name="Shimura Y."/>
            <person name="Fujisawa T."/>
            <person name="Nakamura Y."/>
            <person name="Kawachi M."/>
        </authorList>
    </citation>
    <scope>NUCLEOTIDE SEQUENCE [LARGE SCALE GENOMIC DNA]</scope>
    <source>
        <strain evidence="1 2">NIES-2135</strain>
    </source>
</reference>
<dbReference type="AlphaFoldDB" id="A0A1Z4JEB5"/>
<sequence>MNDPIAPIVNQFDQDPSAIRIQKLLVYVCRNHWESEMSLFDASQWRSLIEEVRIAYPTLDQLRSRLTHQIGTLNKSKEYAAIGQIILSVLEGLYAEGAVTMVSASRRSTKLEQDINIHRIKKLLIYTCKKYWEANSYIIEQTALPDLIDTLIKQYPTTAELRSGLNKMVKTLNKSVEYALIAEIIIREVEPLYGNDQPADNLALCDPIDLFDVRCAILKSVNPLQTKVLLFSSVYYLFEFCEQDWSNLKLYSLDGLLRTVVIQSATIEELQQLLNSKASQLRDPDTYLEIVPVLIRSLKKDYNDLRQKLQQVSSVSSLADTTIARSTRAFS</sequence>
<dbReference type="Proteomes" id="UP000217895">
    <property type="component" value="Chromosome"/>
</dbReference>
<accession>A0A1Z4JEB5</accession>
<keyword evidence="2" id="KW-1185">Reference proteome</keyword>
<evidence type="ECO:0000313" key="1">
    <source>
        <dbReference type="EMBL" id="BAY55112.1"/>
    </source>
</evidence>
<gene>
    <name evidence="1" type="ORF">NIES2135_19330</name>
</gene>